<dbReference type="SUPFAM" id="SSF47413">
    <property type="entry name" value="lambda repressor-like DNA-binding domains"/>
    <property type="match status" value="1"/>
</dbReference>
<name>A0ABT5S2C8_9BURK</name>
<organism evidence="2 3">
    <name type="scientific">Acidovorax benzenivorans</name>
    <dbReference type="NCBI Taxonomy" id="2987520"/>
    <lineage>
        <taxon>Bacteria</taxon>
        <taxon>Pseudomonadati</taxon>
        <taxon>Pseudomonadota</taxon>
        <taxon>Betaproteobacteria</taxon>
        <taxon>Burkholderiales</taxon>
        <taxon>Comamonadaceae</taxon>
        <taxon>Acidovorax</taxon>
    </lineage>
</organism>
<dbReference type="Pfam" id="PF13560">
    <property type="entry name" value="HTH_31"/>
    <property type="match status" value="1"/>
</dbReference>
<dbReference type="Gene3D" id="1.10.260.40">
    <property type="entry name" value="lambda repressor-like DNA-binding domains"/>
    <property type="match status" value="1"/>
</dbReference>
<dbReference type="CDD" id="cd00093">
    <property type="entry name" value="HTH_XRE"/>
    <property type="match status" value="1"/>
</dbReference>
<protein>
    <submittedName>
        <fullName evidence="2">Helix-turn-helix domain-containing protein</fullName>
    </submittedName>
</protein>
<evidence type="ECO:0000259" key="1">
    <source>
        <dbReference type="PROSITE" id="PS50943"/>
    </source>
</evidence>
<reference evidence="2" key="1">
    <citation type="submission" date="2022-10" db="EMBL/GenBank/DDBJ databases">
        <title>Description of microaerobic benzene degrading bacteria.</title>
        <authorList>
            <person name="Bedics A."/>
            <person name="Tancsics A."/>
            <person name="Banerjee S."/>
        </authorList>
    </citation>
    <scope>NUCLEOTIDE SEQUENCE</scope>
    <source>
        <strain evidence="2">D2M1</strain>
    </source>
</reference>
<dbReference type="Proteomes" id="UP001148932">
    <property type="component" value="Unassembled WGS sequence"/>
</dbReference>
<dbReference type="InterPro" id="IPR001387">
    <property type="entry name" value="Cro/C1-type_HTH"/>
</dbReference>
<feature type="domain" description="HTH cro/C1-type" evidence="1">
    <location>
        <begin position="17"/>
        <end position="69"/>
    </location>
</feature>
<keyword evidence="3" id="KW-1185">Reference proteome</keyword>
<comment type="caution">
    <text evidence="2">The sequence shown here is derived from an EMBL/GenBank/DDBJ whole genome shotgun (WGS) entry which is preliminary data.</text>
</comment>
<dbReference type="InterPro" id="IPR010982">
    <property type="entry name" value="Lambda_DNA-bd_dom_sf"/>
</dbReference>
<dbReference type="EMBL" id="JAPCKI010000019">
    <property type="protein sequence ID" value="MDD2180108.1"/>
    <property type="molecule type" value="Genomic_DNA"/>
</dbReference>
<sequence length="100" mass="11260">MSSRKRVPPQADFGRALQQLRAARGLVQEDMLLATSRRHISRIEQGHQVPSIRTIEVLAEQMQIHPLTLIATAYCPDLDTNLVNELLRTVKADFKGIISD</sequence>
<gene>
    <name evidence="2" type="ORF">OIN59_21940</name>
</gene>
<evidence type="ECO:0000313" key="2">
    <source>
        <dbReference type="EMBL" id="MDD2180108.1"/>
    </source>
</evidence>
<dbReference type="SMART" id="SM00530">
    <property type="entry name" value="HTH_XRE"/>
    <property type="match status" value="1"/>
</dbReference>
<dbReference type="PROSITE" id="PS50943">
    <property type="entry name" value="HTH_CROC1"/>
    <property type="match status" value="1"/>
</dbReference>
<proteinExistence type="predicted"/>
<evidence type="ECO:0000313" key="3">
    <source>
        <dbReference type="Proteomes" id="UP001148932"/>
    </source>
</evidence>
<accession>A0ABT5S2C8</accession>
<dbReference type="RefSeq" id="WP_082836262.1">
    <property type="nucleotide sequence ID" value="NZ_JAPCKI010000019.1"/>
</dbReference>